<evidence type="ECO:0000313" key="2">
    <source>
        <dbReference type="EMBL" id="CAK9167923.1"/>
    </source>
</evidence>
<dbReference type="EMBL" id="CAUOFW020004965">
    <property type="protein sequence ID" value="CAK9167923.1"/>
    <property type="molecule type" value="Genomic_DNA"/>
</dbReference>
<keyword evidence="3" id="KW-1185">Reference proteome</keyword>
<reference evidence="2 3" key="1">
    <citation type="submission" date="2024-02" db="EMBL/GenBank/DDBJ databases">
        <authorList>
            <person name="Vignale AGUSTIN F."/>
            <person name="Sosa J E."/>
            <person name="Modenutti C."/>
        </authorList>
    </citation>
    <scope>NUCLEOTIDE SEQUENCE [LARGE SCALE GENOMIC DNA]</scope>
</reference>
<comment type="caution">
    <text evidence="2">The sequence shown here is derived from an EMBL/GenBank/DDBJ whole genome shotgun (WGS) entry which is preliminary data.</text>
</comment>
<dbReference type="Proteomes" id="UP001642360">
    <property type="component" value="Unassembled WGS sequence"/>
</dbReference>
<evidence type="ECO:0000313" key="3">
    <source>
        <dbReference type="Proteomes" id="UP001642360"/>
    </source>
</evidence>
<dbReference type="PANTHER" id="PTHR34285:SF6">
    <property type="entry name" value="TRANSMEMBRANE PROTEIN"/>
    <property type="match status" value="1"/>
</dbReference>
<feature type="region of interest" description="Disordered" evidence="1">
    <location>
        <begin position="317"/>
        <end position="361"/>
    </location>
</feature>
<feature type="region of interest" description="Disordered" evidence="1">
    <location>
        <begin position="143"/>
        <end position="164"/>
    </location>
</feature>
<accession>A0ABC8TKQ0</accession>
<protein>
    <submittedName>
        <fullName evidence="2">Uncharacterized protein</fullName>
    </submittedName>
</protein>
<evidence type="ECO:0000256" key="1">
    <source>
        <dbReference type="SAM" id="MobiDB-lite"/>
    </source>
</evidence>
<sequence>MKLSLKVQDQHHHQQNQNHQYNHHENHPLLLRAKIPISILNHPFLSHFTTTTDPSSNISLSLSTNFPSGPSLKLSYTTPTSSPSSTATSPLTLSLKSGTGLFGSPNNSPLVISAHLSFSPQNPNCNPTFSLHFKPQLGSFSLKKTTFSNPDPNPNPKPNGGVDSNSFGFVPIERPMHWEELNMVSDKHKNSIFKGISVLARTEMPVTKRVAINFRWGVNFPEDLGKQMPVLSVNKIGIERIHEAKEEKGVKEKSKGGDVELMKGMFLWMRRELDVLQRDNREMKHRLEEMKLGNLASDQRGGAEGVRKKALPVLENPGAFEQWRSKNSGGQENGWKEAKKNGNRVSDVESELQRAIKAASS</sequence>
<organism evidence="2 3">
    <name type="scientific">Ilex paraguariensis</name>
    <name type="common">yerba mate</name>
    <dbReference type="NCBI Taxonomy" id="185542"/>
    <lineage>
        <taxon>Eukaryota</taxon>
        <taxon>Viridiplantae</taxon>
        <taxon>Streptophyta</taxon>
        <taxon>Embryophyta</taxon>
        <taxon>Tracheophyta</taxon>
        <taxon>Spermatophyta</taxon>
        <taxon>Magnoliopsida</taxon>
        <taxon>eudicotyledons</taxon>
        <taxon>Gunneridae</taxon>
        <taxon>Pentapetalae</taxon>
        <taxon>asterids</taxon>
        <taxon>campanulids</taxon>
        <taxon>Aquifoliales</taxon>
        <taxon>Aquifoliaceae</taxon>
        <taxon>Ilex</taxon>
    </lineage>
</organism>
<gene>
    <name evidence="2" type="ORF">ILEXP_LOCUS37241</name>
</gene>
<dbReference type="AlphaFoldDB" id="A0ABC8TKQ0"/>
<proteinExistence type="predicted"/>
<feature type="region of interest" description="Disordered" evidence="1">
    <location>
        <begin position="1"/>
        <end position="22"/>
    </location>
</feature>
<dbReference type="PANTHER" id="PTHR34285">
    <property type="entry name" value="OS08G0510800 PROTEIN"/>
    <property type="match status" value="1"/>
</dbReference>
<name>A0ABC8TKQ0_9AQUA</name>